<keyword evidence="3 4" id="KW-0975">Bacterial flagellum</keyword>
<evidence type="ECO:0000313" key="7">
    <source>
        <dbReference type="Proteomes" id="UP000062519"/>
    </source>
</evidence>
<dbReference type="HAMAP" id="MF_00724">
    <property type="entry name" value="FliE"/>
    <property type="match status" value="1"/>
</dbReference>
<dbReference type="NCBIfam" id="TIGR00205">
    <property type="entry name" value="fliE"/>
    <property type="match status" value="1"/>
</dbReference>
<comment type="similarity">
    <text evidence="2 4">Belongs to the FliE family.</text>
</comment>
<name>A0A1B4FHQ3_9BURK</name>
<accession>A0A1B4FHQ3</accession>
<organism evidence="6 7">
    <name type="scientific">Burkholderia mayonis</name>
    <dbReference type="NCBI Taxonomy" id="1385591"/>
    <lineage>
        <taxon>Bacteria</taxon>
        <taxon>Pseudomonadati</taxon>
        <taxon>Pseudomonadota</taxon>
        <taxon>Betaproteobacteria</taxon>
        <taxon>Burkholderiales</taxon>
        <taxon>Burkholderiaceae</taxon>
        <taxon>Burkholderia</taxon>
        <taxon>pseudomallei group</taxon>
    </lineage>
</organism>
<sequence>MVAPVNGIASALQQMQAMAAQATGGAASPTAALAGSGAATAGSFASAMKASLDKISGDQHKALGEAQAFELGAQNVSLNDVMVDMQKANIGFQFGLQVRNKLVSAYNEIMQMSV</sequence>
<gene>
    <name evidence="4" type="primary">fliE</name>
    <name evidence="6" type="ORF">WS70_16480</name>
</gene>
<dbReference type="AlphaFoldDB" id="A0A1B4FHQ3"/>
<dbReference type="InterPro" id="IPR001624">
    <property type="entry name" value="FliE"/>
</dbReference>
<dbReference type="GO" id="GO:0003774">
    <property type="term" value="F:cytoskeletal motor activity"/>
    <property type="evidence" value="ECO:0007669"/>
    <property type="project" value="InterPro"/>
</dbReference>
<evidence type="ECO:0000256" key="3">
    <source>
        <dbReference type="ARBA" id="ARBA00023143"/>
    </source>
</evidence>
<keyword evidence="6" id="KW-0969">Cilium</keyword>
<dbReference type="Pfam" id="PF02049">
    <property type="entry name" value="FliE"/>
    <property type="match status" value="1"/>
</dbReference>
<dbReference type="Proteomes" id="UP000062519">
    <property type="component" value="Chromosome 1"/>
</dbReference>
<dbReference type="EMBL" id="CP013386">
    <property type="protein sequence ID" value="AOJ03233.1"/>
    <property type="molecule type" value="Genomic_DNA"/>
</dbReference>
<evidence type="ECO:0000256" key="4">
    <source>
        <dbReference type="HAMAP-Rule" id="MF_00724"/>
    </source>
</evidence>
<evidence type="ECO:0000256" key="1">
    <source>
        <dbReference type="ARBA" id="ARBA00004117"/>
    </source>
</evidence>
<keyword evidence="7" id="KW-1185">Reference proteome</keyword>
<proteinExistence type="inferred from homology"/>
<dbReference type="KEGG" id="buu:WS70_16480"/>
<dbReference type="GO" id="GO:0005198">
    <property type="term" value="F:structural molecule activity"/>
    <property type="evidence" value="ECO:0007669"/>
    <property type="project" value="UniProtKB-UniRule"/>
</dbReference>
<keyword evidence="6" id="KW-0282">Flagellum</keyword>
<dbReference type="PRINTS" id="PR01006">
    <property type="entry name" value="FLGHOOKFLIE"/>
</dbReference>
<dbReference type="RefSeq" id="WP_059471521.1">
    <property type="nucleotide sequence ID" value="NZ_CP013386.1"/>
</dbReference>
<dbReference type="GO" id="GO:0071973">
    <property type="term" value="P:bacterial-type flagellum-dependent cell motility"/>
    <property type="evidence" value="ECO:0007669"/>
    <property type="project" value="InterPro"/>
</dbReference>
<dbReference type="GO" id="GO:0009425">
    <property type="term" value="C:bacterial-type flagellum basal body"/>
    <property type="evidence" value="ECO:0007669"/>
    <property type="project" value="UniProtKB-SubCell"/>
</dbReference>
<comment type="subcellular location">
    <subcellularLocation>
        <location evidence="1 4">Bacterial flagellum basal body</location>
    </subcellularLocation>
</comment>
<evidence type="ECO:0000256" key="2">
    <source>
        <dbReference type="ARBA" id="ARBA00009272"/>
    </source>
</evidence>
<dbReference type="PANTHER" id="PTHR34653:SF1">
    <property type="entry name" value="FLAGELLAR HOOK-BASAL BODY COMPLEX PROTEIN FLIE"/>
    <property type="match status" value="1"/>
</dbReference>
<keyword evidence="6" id="KW-0966">Cell projection</keyword>
<evidence type="ECO:0000313" key="6">
    <source>
        <dbReference type="EMBL" id="AOJ03233.1"/>
    </source>
</evidence>
<protein>
    <recommendedName>
        <fullName evidence="4 5">Flagellar hook-basal body complex protein FliE</fullName>
    </recommendedName>
</protein>
<reference evidence="6 7" key="1">
    <citation type="submission" date="2015-12" db="EMBL/GenBank/DDBJ databases">
        <title>Diversity of Burkholderia near neighbor genomes.</title>
        <authorList>
            <person name="Sahl J."/>
            <person name="Wagner D."/>
            <person name="Keim P."/>
        </authorList>
    </citation>
    <scope>NUCLEOTIDE SEQUENCE [LARGE SCALE GENOMIC DNA]</scope>
    <source>
        <strain evidence="6 7">BDU6</strain>
    </source>
</reference>
<evidence type="ECO:0000256" key="5">
    <source>
        <dbReference type="NCBIfam" id="TIGR00205"/>
    </source>
</evidence>
<dbReference type="PANTHER" id="PTHR34653">
    <property type="match status" value="1"/>
</dbReference>